<gene>
    <name evidence="1" type="ORF">GZ37D1_58</name>
</gene>
<reference evidence="1" key="1">
    <citation type="journal article" date="2004" name="Science">
        <title>Reverse methanogenesis: testing the hypothesis with environmental genomics.</title>
        <authorList>
            <person name="Hallam S.J."/>
            <person name="Putnam N."/>
            <person name="Preston C.M."/>
            <person name="Detter J.C."/>
            <person name="Rokhsar D."/>
            <person name="Richardson P.M."/>
            <person name="DeLong E.F."/>
        </authorList>
    </citation>
    <scope>NUCLEOTIDE SEQUENCE</scope>
</reference>
<reference evidence="1" key="2">
    <citation type="submission" date="2004-08" db="EMBL/GenBank/DDBJ databases">
        <authorList>
            <person name="Putnam N."/>
            <person name="Detter J.C."/>
            <person name="Richardson P.M."/>
            <person name="Rokhsar D."/>
        </authorList>
    </citation>
    <scope>NUCLEOTIDE SEQUENCE</scope>
</reference>
<evidence type="ECO:0000313" key="1">
    <source>
        <dbReference type="EMBL" id="AAU84211.1"/>
    </source>
</evidence>
<name>Q648G6_UNCAG</name>
<dbReference type="AlphaFoldDB" id="Q648G6"/>
<accession>Q648G6</accession>
<proteinExistence type="predicted"/>
<organism evidence="1">
    <name type="scientific">Uncultured archaeon GZfos26G2</name>
    <dbReference type="NCBI Taxonomy" id="3386331"/>
    <lineage>
        <taxon>Archaea</taxon>
        <taxon>Methanobacteriati</taxon>
        <taxon>Methanobacteriota</taxon>
        <taxon>Stenosarchaea group</taxon>
        <taxon>Methanomicrobia</taxon>
        <taxon>Candidatus Methanophagales</taxon>
        <taxon>Candidatus Methanophagaceae</taxon>
        <taxon>Candidatus Methanophaga</taxon>
    </lineage>
</organism>
<dbReference type="EMBL" id="AY714868">
    <property type="protein sequence ID" value="AAU84211.1"/>
    <property type="molecule type" value="Genomic_DNA"/>
</dbReference>
<sequence length="157" mass="18527">MAEEEGNLFSGDIALSTPYGVVYIRNKGREITFKLHDSISQNIHNKVLFNYVAELHRQGITEINCDHVYFDYLKRGISLKRSSRILDIVYFRKGQIYECEVKTTREIWLEHTAQQLKDFEKTCENLIMLVPRSEMETTRQLLQSLKLFKTKVDTYEL</sequence>
<protein>
    <submittedName>
        <fullName evidence="1">Uncharacterized protein</fullName>
    </submittedName>
</protein>